<keyword evidence="2" id="KW-1185">Reference proteome</keyword>
<comment type="caution">
    <text evidence="1">The sequence shown here is derived from an EMBL/GenBank/DDBJ whole genome shotgun (WGS) entry which is preliminary data.</text>
</comment>
<name>A0A8J6EZN8_ELECQ</name>
<protein>
    <submittedName>
        <fullName evidence="1">Uncharacterized protein</fullName>
    </submittedName>
</protein>
<dbReference type="Proteomes" id="UP000770717">
    <property type="component" value="Unassembled WGS sequence"/>
</dbReference>
<dbReference type="AlphaFoldDB" id="A0A8J6EZN8"/>
<proteinExistence type="predicted"/>
<organism evidence="1 2">
    <name type="scientific">Eleutherodactylus coqui</name>
    <name type="common">Puerto Rican coqui</name>
    <dbReference type="NCBI Taxonomy" id="57060"/>
    <lineage>
        <taxon>Eukaryota</taxon>
        <taxon>Metazoa</taxon>
        <taxon>Chordata</taxon>
        <taxon>Craniata</taxon>
        <taxon>Vertebrata</taxon>
        <taxon>Euteleostomi</taxon>
        <taxon>Amphibia</taxon>
        <taxon>Batrachia</taxon>
        <taxon>Anura</taxon>
        <taxon>Neobatrachia</taxon>
        <taxon>Hyloidea</taxon>
        <taxon>Eleutherodactylidae</taxon>
        <taxon>Eleutherodactylinae</taxon>
        <taxon>Eleutherodactylus</taxon>
        <taxon>Eleutherodactylus</taxon>
    </lineage>
</organism>
<evidence type="ECO:0000313" key="2">
    <source>
        <dbReference type="Proteomes" id="UP000770717"/>
    </source>
</evidence>
<gene>
    <name evidence="1" type="ORF">GDO78_012681</name>
</gene>
<sequence length="87" mass="10251">MQWMHWATPKLTIIYKYVVNITTKPFHIESSDYCVVIQAITKNRSSDISSRQYLHLTLLGSNTIIRFIRRVAHLDNSLTIFPLLQCW</sequence>
<evidence type="ECO:0000313" key="1">
    <source>
        <dbReference type="EMBL" id="KAG9479138.1"/>
    </source>
</evidence>
<reference evidence="1" key="1">
    <citation type="thesis" date="2020" institute="ProQuest LLC" country="789 East Eisenhower Parkway, Ann Arbor, MI, USA">
        <title>Comparative Genomics and Chromosome Evolution.</title>
        <authorList>
            <person name="Mudd A.B."/>
        </authorList>
    </citation>
    <scope>NUCLEOTIDE SEQUENCE</scope>
    <source>
        <strain evidence="1">HN-11 Male</strain>
        <tissue evidence="1">Kidney and liver</tissue>
    </source>
</reference>
<dbReference type="EMBL" id="WNTK01000008">
    <property type="protein sequence ID" value="KAG9479138.1"/>
    <property type="molecule type" value="Genomic_DNA"/>
</dbReference>
<accession>A0A8J6EZN8</accession>